<feature type="region of interest" description="Disordered" evidence="3">
    <location>
        <begin position="517"/>
        <end position="562"/>
    </location>
</feature>
<dbReference type="STRING" id="268739.Nmlp_3621"/>
<dbReference type="CDD" id="cd03216">
    <property type="entry name" value="ABC_Carb_Monos_I"/>
    <property type="match status" value="1"/>
</dbReference>
<evidence type="ECO:0000313" key="5">
    <source>
        <dbReference type="EMBL" id="CCQ37739.1"/>
    </source>
</evidence>
<feature type="domain" description="ABC transporter" evidence="4">
    <location>
        <begin position="7"/>
        <end position="270"/>
    </location>
</feature>
<evidence type="ECO:0000259" key="4">
    <source>
        <dbReference type="PROSITE" id="PS50893"/>
    </source>
</evidence>
<accession>M1XLH7</accession>
<dbReference type="SUPFAM" id="SSF52540">
    <property type="entry name" value="P-loop containing nucleoside triphosphate hydrolases"/>
    <property type="match status" value="2"/>
</dbReference>
<evidence type="ECO:0000256" key="1">
    <source>
        <dbReference type="ARBA" id="ARBA00022741"/>
    </source>
</evidence>
<dbReference type="InterPro" id="IPR017871">
    <property type="entry name" value="ABC_transporter-like_CS"/>
</dbReference>
<dbReference type="Gene3D" id="3.40.50.300">
    <property type="entry name" value="P-loop containing nucleotide triphosphate hydrolases"/>
    <property type="match status" value="2"/>
</dbReference>
<keyword evidence="2 5" id="KW-0067">ATP-binding</keyword>
<dbReference type="SMART" id="SM00382">
    <property type="entry name" value="AAA"/>
    <property type="match status" value="2"/>
</dbReference>
<feature type="compositionally biased region" description="Basic and acidic residues" evidence="3">
    <location>
        <begin position="517"/>
        <end position="526"/>
    </location>
</feature>
<dbReference type="InterPro" id="IPR027417">
    <property type="entry name" value="P-loop_NTPase"/>
</dbReference>
<name>M1XLH7_NATM8</name>
<dbReference type="KEGG" id="nmo:Nmlp_3621"/>
<dbReference type="InterPro" id="IPR050107">
    <property type="entry name" value="ABC_carbohydrate_import_ATPase"/>
</dbReference>
<dbReference type="OrthoDB" id="18209at2157"/>
<evidence type="ECO:0000256" key="3">
    <source>
        <dbReference type="SAM" id="MobiDB-lite"/>
    </source>
</evidence>
<dbReference type="EMBL" id="HF582854">
    <property type="protein sequence ID" value="CCQ37739.1"/>
    <property type="molecule type" value="Genomic_DNA"/>
</dbReference>
<proteinExistence type="predicted"/>
<gene>
    <name evidence="5" type="ordered locus">Nmlp_3621</name>
</gene>
<dbReference type="HOGENOM" id="CLU_000604_92_0_2"/>
<dbReference type="Proteomes" id="UP000011867">
    <property type="component" value="Chromosome"/>
</dbReference>
<dbReference type="GO" id="GO:0016887">
    <property type="term" value="F:ATP hydrolysis activity"/>
    <property type="evidence" value="ECO:0007669"/>
    <property type="project" value="InterPro"/>
</dbReference>
<organism evidence="5 6">
    <name type="scientific">Natronomonas moolapensis (strain DSM 18674 / CECT 7526 / JCM 14361 / 8.8.11)</name>
    <dbReference type="NCBI Taxonomy" id="268739"/>
    <lineage>
        <taxon>Archaea</taxon>
        <taxon>Methanobacteriati</taxon>
        <taxon>Methanobacteriota</taxon>
        <taxon>Stenosarchaea group</taxon>
        <taxon>Halobacteria</taxon>
        <taxon>Halobacteriales</taxon>
        <taxon>Natronomonadaceae</taxon>
        <taxon>Natronomonas</taxon>
    </lineage>
</organism>
<dbReference type="PANTHER" id="PTHR43790:SF4">
    <property type="entry name" value="GUANOSINE IMPORT ATP-BINDING PROTEIN NUPO"/>
    <property type="match status" value="1"/>
</dbReference>
<keyword evidence="1" id="KW-0547">Nucleotide-binding</keyword>
<keyword evidence="6" id="KW-1185">Reference proteome</keyword>
<feature type="domain" description="ABC transporter" evidence="4">
    <location>
        <begin position="287"/>
        <end position="533"/>
    </location>
</feature>
<dbReference type="eggNOG" id="arCOG00186">
    <property type="taxonomic scope" value="Archaea"/>
</dbReference>
<dbReference type="PANTHER" id="PTHR43790">
    <property type="entry name" value="CARBOHYDRATE TRANSPORT ATP-BINDING PROTEIN MG119-RELATED"/>
    <property type="match status" value="1"/>
</dbReference>
<dbReference type="GeneID" id="14651979"/>
<reference evidence="5 6" key="1">
    <citation type="journal article" date="2013" name="Genome Announc.">
        <title>Genome of the haloarchaeon Natronomonas moolapensis, a neutrophilic member of a previously haloalkaliphilic genus.</title>
        <authorList>
            <person name="Dyall-Smith M.L."/>
            <person name="Pfeiffer F."/>
            <person name="Oberwinkler T."/>
            <person name="Klee K."/>
            <person name="Rampp M."/>
            <person name="Palm P."/>
            <person name="Gross K."/>
            <person name="Schuster S.C."/>
            <person name="Oesterhelt D."/>
        </authorList>
    </citation>
    <scope>NUCLEOTIDE SEQUENCE [LARGE SCALE GENOMIC DNA]</scope>
    <source>
        <strain evidence="6">DSM 18674 / JCM 14361 / 8.8.11</strain>
    </source>
</reference>
<protein>
    <submittedName>
        <fullName evidence="5">ABC-type transport system ATP-binding protein (Probable substrate glucose)</fullName>
    </submittedName>
</protein>
<dbReference type="CDD" id="cd03215">
    <property type="entry name" value="ABC_Carb_Monos_II"/>
    <property type="match status" value="1"/>
</dbReference>
<dbReference type="GO" id="GO:0005524">
    <property type="term" value="F:ATP binding"/>
    <property type="evidence" value="ECO:0007669"/>
    <property type="project" value="UniProtKB-KW"/>
</dbReference>
<dbReference type="Pfam" id="PF00005">
    <property type="entry name" value="ABC_tran"/>
    <property type="match status" value="2"/>
</dbReference>
<dbReference type="AlphaFoldDB" id="M1XLH7"/>
<dbReference type="InterPro" id="IPR003439">
    <property type="entry name" value="ABC_transporter-like_ATP-bd"/>
</dbReference>
<dbReference type="PROSITE" id="PS00211">
    <property type="entry name" value="ABC_TRANSPORTER_1"/>
    <property type="match status" value="1"/>
</dbReference>
<evidence type="ECO:0000313" key="6">
    <source>
        <dbReference type="Proteomes" id="UP000011867"/>
    </source>
</evidence>
<evidence type="ECO:0000256" key="2">
    <source>
        <dbReference type="ARBA" id="ARBA00022840"/>
    </source>
</evidence>
<dbReference type="PROSITE" id="PS50893">
    <property type="entry name" value="ABC_TRANSPORTER_2"/>
    <property type="match status" value="2"/>
</dbReference>
<sequence>MSESPFLELDGILKQFPGVVANDHVDLRVERGEIHGLLGENGAGKSTLMKVLYGLYTQDSGAIYLDGDRLELASPQDAIDAGIGMVHQHFQLIPRLSVAENVVLGEREPASAFRINETSGGLVPESVRSNDIVRSLAQLFSLGLDVPKRRIQQLADQYGFDIDPDAKVWELDVGQQQRVEILKALYRDVDLLILDEPTAVLTPTEADQLFDSLERLAEGGLSVIFITHKLAEVEAVVDRVTILQDGENAGTAVVSEVSKADLAEMMVGREVLFDIEQDETERGDPVLELRNVSAESDRGIEALSGIDLTVREGEVVGVAGVSGNGQKELAEVTAGIRGVTGGSILIGGTDLAGSTPKEFVENDVSFVPEDRLRYGCAAELPIRHNAAMKEFTDARFGGKTSLSYDELTAYAETLVEEFDVRGVDSVAETKAGDLSGGNLQKLILARELSRDPDLLIANQPTRGVDVGAIEFIREALLEQRQNGTGTLLISENLDEITDLSDRILVIYEGEFVHETTPEAADRDRIGLEMNGGGTGNDTDGRRKRGGSRSPTAVANEHGAKRR</sequence>
<dbReference type="RefSeq" id="WP_015410472.1">
    <property type="nucleotide sequence ID" value="NC_020388.1"/>
</dbReference>
<dbReference type="InterPro" id="IPR003593">
    <property type="entry name" value="AAA+_ATPase"/>
</dbReference>